<evidence type="ECO:0000313" key="1">
    <source>
        <dbReference type="EMBL" id="RZC34317.1"/>
    </source>
</evidence>
<feature type="non-terminal residue" evidence="1">
    <location>
        <position position="1"/>
    </location>
</feature>
<keyword evidence="2" id="KW-1185">Reference proteome</keyword>
<comment type="caution">
    <text evidence="1">The sequence shown here is derived from an EMBL/GenBank/DDBJ whole genome shotgun (WGS) entry which is preliminary data.</text>
</comment>
<accession>A0A482VPN3</accession>
<dbReference type="AlphaFoldDB" id="A0A482VPN3"/>
<sequence>EAGISIREIARWLKRTTTILQCWSRWEEEFWTSKPREDSTLLEQDIVPLGLSDAMRVYEWNRIIFGDES</sequence>
<name>A0A482VPN3_ASBVE</name>
<reference evidence="1 2" key="1">
    <citation type="submission" date="2017-03" db="EMBL/GenBank/DDBJ databases">
        <title>Genome of the blue death feigning beetle - Asbolus verrucosus.</title>
        <authorList>
            <person name="Rider S.D."/>
        </authorList>
    </citation>
    <scope>NUCLEOTIDE SEQUENCE [LARGE SCALE GENOMIC DNA]</scope>
    <source>
        <strain evidence="1">Butters</strain>
        <tissue evidence="1">Head and leg muscle</tissue>
    </source>
</reference>
<evidence type="ECO:0000313" key="2">
    <source>
        <dbReference type="Proteomes" id="UP000292052"/>
    </source>
</evidence>
<organism evidence="1 2">
    <name type="scientific">Asbolus verrucosus</name>
    <name type="common">Desert ironclad beetle</name>
    <dbReference type="NCBI Taxonomy" id="1661398"/>
    <lineage>
        <taxon>Eukaryota</taxon>
        <taxon>Metazoa</taxon>
        <taxon>Ecdysozoa</taxon>
        <taxon>Arthropoda</taxon>
        <taxon>Hexapoda</taxon>
        <taxon>Insecta</taxon>
        <taxon>Pterygota</taxon>
        <taxon>Neoptera</taxon>
        <taxon>Endopterygota</taxon>
        <taxon>Coleoptera</taxon>
        <taxon>Polyphaga</taxon>
        <taxon>Cucujiformia</taxon>
        <taxon>Tenebrionidae</taxon>
        <taxon>Pimeliinae</taxon>
        <taxon>Asbolus</taxon>
    </lineage>
</organism>
<dbReference type="EMBL" id="QDEB01081220">
    <property type="protein sequence ID" value="RZC34317.1"/>
    <property type="molecule type" value="Genomic_DNA"/>
</dbReference>
<dbReference type="Proteomes" id="UP000292052">
    <property type="component" value="Unassembled WGS sequence"/>
</dbReference>
<proteinExistence type="predicted"/>
<gene>
    <name evidence="1" type="ORF">BDFB_014575</name>
</gene>
<feature type="non-terminal residue" evidence="1">
    <location>
        <position position="69"/>
    </location>
</feature>
<protein>
    <submittedName>
        <fullName evidence="1">Uncharacterized protein</fullName>
    </submittedName>
</protein>